<accession>V7I466</accession>
<keyword evidence="2" id="KW-1185">Reference proteome</keyword>
<dbReference type="RefSeq" id="WP_023386233.1">
    <property type="nucleotide sequence ID" value="NZ_AXUN02000198.1"/>
</dbReference>
<dbReference type="Proteomes" id="UP000017747">
    <property type="component" value="Unassembled WGS sequence"/>
</dbReference>
<dbReference type="Pfam" id="PF19842">
    <property type="entry name" value="YqeC"/>
    <property type="match status" value="1"/>
</dbReference>
<protein>
    <submittedName>
        <fullName evidence="1">Hydroxylase accessory protein YqeC</fullName>
    </submittedName>
</protein>
<evidence type="ECO:0000313" key="1">
    <source>
        <dbReference type="EMBL" id="ETA79777.1"/>
    </source>
</evidence>
<dbReference type="NCBIfam" id="TIGR03172">
    <property type="entry name" value="selenium cofactor biosynthesis protein YqeC"/>
    <property type="match status" value="1"/>
</dbReference>
<dbReference type="AlphaFoldDB" id="V7I466"/>
<organism evidence="1 2">
    <name type="scientific">Youngiibacter fragilis 232.1</name>
    <dbReference type="NCBI Taxonomy" id="994573"/>
    <lineage>
        <taxon>Bacteria</taxon>
        <taxon>Bacillati</taxon>
        <taxon>Bacillota</taxon>
        <taxon>Clostridia</taxon>
        <taxon>Eubacteriales</taxon>
        <taxon>Clostridiaceae</taxon>
        <taxon>Youngiibacter</taxon>
    </lineage>
</organism>
<name>V7I466_9CLOT</name>
<sequence>MEQFSTDLGIGPHEVIAITGTGGKTTLMFSLARKLKEGRKVLATTTTKIYLPEEGDYDRLYTDMGKLMREESTAIEGLVAAGGPLNSEGKLTSVSEDTLAGLLPFFDVILIEADGSRMKKLKAWRDGEPVVPRFTSKTIGIIPISSLGMVIDEEHVHNIGLFGEFSLGEKSVTMEVLKRLVLSQDGLFRNSSGERILVISQADDESLHEAGLKLSALVEAGDTGHMISKHFILSLEAIGHGDYSHYTCRRLWQADERG</sequence>
<proteinExistence type="predicted"/>
<gene>
    <name evidence="1" type="ORF">T472_0214735</name>
</gene>
<dbReference type="EMBL" id="AXUN02000198">
    <property type="protein sequence ID" value="ETA79777.1"/>
    <property type="molecule type" value="Genomic_DNA"/>
</dbReference>
<dbReference type="OrthoDB" id="368187at2"/>
<evidence type="ECO:0000313" key="2">
    <source>
        <dbReference type="Proteomes" id="UP000017747"/>
    </source>
</evidence>
<reference evidence="1 2" key="1">
    <citation type="journal article" date="2014" name="Genome Announc.">
        <title>Genome Sequence of Youngiibacter fragilis, the Type Strain of the Genus Youngiibacter.</title>
        <authorList>
            <person name="Wawrik C.B."/>
            <person name="Callaghan A.V."/>
            <person name="Stamps B.W."/>
            <person name="Wawrik B."/>
        </authorList>
    </citation>
    <scope>NUCLEOTIDE SEQUENCE [LARGE SCALE GENOMIC DNA]</scope>
    <source>
        <strain evidence="1 2">232.1</strain>
    </source>
</reference>
<dbReference type="InterPro" id="IPR017587">
    <property type="entry name" value="YqeC"/>
</dbReference>
<dbReference type="eggNOG" id="COG1192">
    <property type="taxonomic scope" value="Bacteria"/>
</dbReference>
<comment type="caution">
    <text evidence="1">The sequence shown here is derived from an EMBL/GenBank/DDBJ whole genome shotgun (WGS) entry which is preliminary data.</text>
</comment>
<dbReference type="STRING" id="994573.T472_0214735"/>